<dbReference type="AlphaFoldDB" id="A0A7R9UB82"/>
<feature type="compositionally biased region" description="Basic residues" evidence="1">
    <location>
        <begin position="15"/>
        <end position="26"/>
    </location>
</feature>
<reference evidence="2" key="1">
    <citation type="submission" date="2021-01" db="EMBL/GenBank/DDBJ databases">
        <authorList>
            <person name="Corre E."/>
            <person name="Pelletier E."/>
            <person name="Niang G."/>
            <person name="Scheremetjew M."/>
            <person name="Finn R."/>
            <person name="Kale V."/>
            <person name="Holt S."/>
            <person name="Cochrane G."/>
            <person name="Meng A."/>
            <person name="Brown T."/>
            <person name="Cohen L."/>
        </authorList>
    </citation>
    <scope>NUCLEOTIDE SEQUENCE</scope>
    <source>
        <strain evidence="2">CCMP2078</strain>
    </source>
</reference>
<feature type="region of interest" description="Disordered" evidence="1">
    <location>
        <begin position="1"/>
        <end position="47"/>
    </location>
</feature>
<dbReference type="EMBL" id="HBEA01011115">
    <property type="protein sequence ID" value="CAD8258995.1"/>
    <property type="molecule type" value="Transcribed_RNA"/>
</dbReference>
<organism evidence="2">
    <name type="scientific">Pinguiococcus pyrenoidosus</name>
    <dbReference type="NCBI Taxonomy" id="172671"/>
    <lineage>
        <taxon>Eukaryota</taxon>
        <taxon>Sar</taxon>
        <taxon>Stramenopiles</taxon>
        <taxon>Ochrophyta</taxon>
        <taxon>Pinguiophyceae</taxon>
        <taxon>Pinguiochrysidales</taxon>
        <taxon>Pinguiochrysidaceae</taxon>
        <taxon>Pinguiococcus</taxon>
    </lineage>
</organism>
<sequence>MDPKSFRSTTSNNLWRRRGGQGKRRAGVSSTHGRGASSSRSSKARSSSWSVPKLDDVLTVFGWEDDGVTEFSARDFEEPEDNFLNETMSIIDEELQSEGLDKFIREVFLHLVRAKYWDFIKAEVLPRGEMSTNVLLHSVDHALDFTTDGLFDFDYFRYKIGKKDWGAWGLTQLDYLWKVAFGSVSVAELLEEERRKDARRDRASFLSRSRSAFKGHKDEQHLTPKGKVFSSENNISAFQSARHLEDFDEVGDEEKGISGEQSGFRPPNLSGESYESEEDKPQIRYLSRLLNTVSGSWTKVDQKECREYSQEHIQQLEELLRTPVKAKYPHLANSKSACLHGLVLRLRTIEASRQADRYFGINAFVRAHMSAQEDVLRYFGSSESVAEHLKETIIRESKKSVAKAKRFLDETIDPHVVIRERWIQFAEIAIGTKRKHLQELTDQGMISDSNFEDIDEDLRQKLDDLRIMRHNIDRIFALREDEMEMEEIAERKQRRDNVLLRTLQRGAESIFGAATFRAQNTSVESFASVGSPKAQAPALSPVNEVQNPGHEAPEVKEAGMVTDVEVAELHDL</sequence>
<feature type="compositionally biased region" description="Polar residues" evidence="1">
    <location>
        <begin position="1"/>
        <end position="14"/>
    </location>
</feature>
<feature type="region of interest" description="Disordered" evidence="1">
    <location>
        <begin position="251"/>
        <end position="277"/>
    </location>
</feature>
<name>A0A7R9UB82_9STRA</name>
<evidence type="ECO:0000256" key="1">
    <source>
        <dbReference type="SAM" id="MobiDB-lite"/>
    </source>
</evidence>
<feature type="compositionally biased region" description="Low complexity" evidence="1">
    <location>
        <begin position="27"/>
        <end position="47"/>
    </location>
</feature>
<evidence type="ECO:0000313" key="2">
    <source>
        <dbReference type="EMBL" id="CAD8258995.1"/>
    </source>
</evidence>
<protein>
    <submittedName>
        <fullName evidence="2">Uncharacterized protein</fullName>
    </submittedName>
</protein>
<proteinExistence type="predicted"/>
<gene>
    <name evidence="2" type="ORF">PPYR1160_LOCUS8496</name>
</gene>
<accession>A0A7R9UB82</accession>